<accession>A0AAD7Z3J2</accession>
<reference evidence="3" key="1">
    <citation type="submission" date="2023-03" db="EMBL/GenBank/DDBJ databases">
        <title>Chromosome-level genomes of two armyworms, Mythimna separata and Mythimna loreyi, provide insights into the biosynthesis and reception of sex pheromones.</title>
        <authorList>
            <person name="Zhao H."/>
        </authorList>
    </citation>
    <scope>NUCLEOTIDE SEQUENCE</scope>
    <source>
        <strain evidence="3">BeijingLab</strain>
        <tissue evidence="3">Pupa</tissue>
    </source>
</reference>
<evidence type="ECO:0000256" key="1">
    <source>
        <dbReference type="SAM" id="MobiDB-lite"/>
    </source>
</evidence>
<feature type="domain" description="FP protein C-terminal" evidence="2">
    <location>
        <begin position="238"/>
        <end position="289"/>
    </location>
</feature>
<evidence type="ECO:0000313" key="3">
    <source>
        <dbReference type="EMBL" id="KAJ8737039.1"/>
    </source>
</evidence>
<comment type="caution">
    <text evidence="3">The sequence shown here is derived from an EMBL/GenBank/DDBJ whole genome shotgun (WGS) entry which is preliminary data.</text>
</comment>
<dbReference type="InterPro" id="IPR057251">
    <property type="entry name" value="FP_C"/>
</dbReference>
<organism evidence="3 4">
    <name type="scientific">Mythimna separata</name>
    <name type="common">Oriental armyworm</name>
    <name type="synonym">Pseudaletia separata</name>
    <dbReference type="NCBI Taxonomy" id="271217"/>
    <lineage>
        <taxon>Eukaryota</taxon>
        <taxon>Metazoa</taxon>
        <taxon>Ecdysozoa</taxon>
        <taxon>Arthropoda</taxon>
        <taxon>Hexapoda</taxon>
        <taxon>Insecta</taxon>
        <taxon>Pterygota</taxon>
        <taxon>Neoptera</taxon>
        <taxon>Endopterygota</taxon>
        <taxon>Lepidoptera</taxon>
        <taxon>Glossata</taxon>
        <taxon>Ditrysia</taxon>
        <taxon>Noctuoidea</taxon>
        <taxon>Noctuidae</taxon>
        <taxon>Noctuinae</taxon>
        <taxon>Hadenini</taxon>
        <taxon>Mythimna</taxon>
    </lineage>
</organism>
<name>A0AAD7Z3J2_MYTSE</name>
<dbReference type="EMBL" id="JARGEI010000001">
    <property type="protein sequence ID" value="KAJ8737039.1"/>
    <property type="molecule type" value="Genomic_DNA"/>
</dbReference>
<proteinExistence type="predicted"/>
<gene>
    <name evidence="3" type="ORF">PYW07_000310</name>
</gene>
<dbReference type="Pfam" id="PF25298">
    <property type="entry name" value="Baculo_FP_2nd"/>
    <property type="match status" value="1"/>
</dbReference>
<feature type="region of interest" description="Disordered" evidence="1">
    <location>
        <begin position="1"/>
        <end position="36"/>
    </location>
</feature>
<sequence>MMRSPNKAASDSDLSKPETLPPAQPSHVTSRPKRKYDDVSITKDDFLAFKNEIKQMLSSWNTEQDKKLKKMENSLLLIQNTTNDLEKSLQFISQQYEDMRNHIRQLEQQCKNNCLAISSLEGKLEDLQLNTKKNNLEIRNLPSQEKESTAELIQMMHSLASGLNYGLQPSDIRHIYRVPGKKGANRPIIMELNTIAAKQDLLNSVRRHNKANPSQKLNTAHFGISGTANAVYIGEDLTSSTRKLFYLARELCKEKQYKFCWIAHGKVLIRKIEGQSAVLIKNEAQIEKLRQE</sequence>
<evidence type="ECO:0000313" key="4">
    <source>
        <dbReference type="Proteomes" id="UP001231518"/>
    </source>
</evidence>
<protein>
    <recommendedName>
        <fullName evidence="2">FP protein C-terminal domain-containing protein</fullName>
    </recommendedName>
</protein>
<dbReference type="Proteomes" id="UP001231518">
    <property type="component" value="Chromosome 1"/>
</dbReference>
<dbReference type="AlphaFoldDB" id="A0AAD7Z3J2"/>
<keyword evidence="4" id="KW-1185">Reference proteome</keyword>
<evidence type="ECO:0000259" key="2">
    <source>
        <dbReference type="Pfam" id="PF25298"/>
    </source>
</evidence>